<reference evidence="3" key="1">
    <citation type="submission" date="2019-02" db="EMBL/GenBank/DDBJ databases">
        <authorList>
            <person name="Gruber-Vodicka R. H."/>
            <person name="Seah K. B. B."/>
        </authorList>
    </citation>
    <scope>NUCLEOTIDE SEQUENCE</scope>
    <source>
        <strain evidence="1">BECK_BZ197</strain>
        <strain evidence="3">BECK_BZ198</strain>
        <strain evidence="2">BECK_BZ199</strain>
    </source>
</reference>
<dbReference type="EMBL" id="CAADFO010000015">
    <property type="protein sequence ID" value="VFK25640.1"/>
    <property type="molecule type" value="Genomic_DNA"/>
</dbReference>
<protein>
    <submittedName>
        <fullName evidence="3">Uncharacterized protein</fullName>
    </submittedName>
</protein>
<dbReference type="AlphaFoldDB" id="A0A451B976"/>
<dbReference type="EMBL" id="CAADFQ010000011">
    <property type="protein sequence ID" value="VFK29622.1"/>
    <property type="molecule type" value="Genomic_DNA"/>
</dbReference>
<dbReference type="EMBL" id="CAADGH010000011">
    <property type="protein sequence ID" value="VFK74838.1"/>
    <property type="molecule type" value="Genomic_DNA"/>
</dbReference>
<evidence type="ECO:0000313" key="2">
    <source>
        <dbReference type="EMBL" id="VFK29622.1"/>
    </source>
</evidence>
<proteinExistence type="predicted"/>
<name>A0A451B976_9GAMM</name>
<evidence type="ECO:0000313" key="3">
    <source>
        <dbReference type="EMBL" id="VFK74838.1"/>
    </source>
</evidence>
<accession>A0A451B976</accession>
<organism evidence="3">
    <name type="scientific">Candidatus Kentrum sp. MB</name>
    <dbReference type="NCBI Taxonomy" id="2138164"/>
    <lineage>
        <taxon>Bacteria</taxon>
        <taxon>Pseudomonadati</taxon>
        <taxon>Pseudomonadota</taxon>
        <taxon>Gammaproteobacteria</taxon>
        <taxon>Candidatus Kentrum</taxon>
    </lineage>
</organism>
<gene>
    <name evidence="1" type="ORF">BECKMB1821G_GA0114241_10152</name>
    <name evidence="3" type="ORF">BECKMB1821H_GA0114242_10111</name>
    <name evidence="2" type="ORF">BECKMB1821I_GA0114274_10111</name>
</gene>
<sequence length="66" mass="7497">MDVDIVARISGLTEEEIAQLKVEKKYPMNTEYTAVIKQEGEWWIGEFRRSPASIARKEPTGNSGKL</sequence>
<evidence type="ECO:0000313" key="1">
    <source>
        <dbReference type="EMBL" id="VFK25640.1"/>
    </source>
</evidence>